<keyword evidence="2" id="KW-1185">Reference proteome</keyword>
<accession>A0ABR3P2J2</accession>
<reference evidence="1 2" key="1">
    <citation type="submission" date="2024-07" db="EMBL/GenBank/DDBJ databases">
        <title>Draft sequence of the Neodothiora populina.</title>
        <authorList>
            <person name="Drown D.D."/>
            <person name="Schuette U.S."/>
            <person name="Buechlein A.B."/>
            <person name="Rusch D.R."/>
            <person name="Winton L.W."/>
            <person name="Adams G.A."/>
        </authorList>
    </citation>
    <scope>NUCLEOTIDE SEQUENCE [LARGE SCALE GENOMIC DNA]</scope>
    <source>
        <strain evidence="1 2">CPC 39397</strain>
    </source>
</reference>
<organism evidence="1 2">
    <name type="scientific">Neodothiora populina</name>
    <dbReference type="NCBI Taxonomy" id="2781224"/>
    <lineage>
        <taxon>Eukaryota</taxon>
        <taxon>Fungi</taxon>
        <taxon>Dikarya</taxon>
        <taxon>Ascomycota</taxon>
        <taxon>Pezizomycotina</taxon>
        <taxon>Dothideomycetes</taxon>
        <taxon>Dothideomycetidae</taxon>
        <taxon>Dothideales</taxon>
        <taxon>Dothioraceae</taxon>
        <taxon>Neodothiora</taxon>
    </lineage>
</organism>
<protein>
    <submittedName>
        <fullName evidence="1">Uncharacterized protein</fullName>
    </submittedName>
</protein>
<sequence length="304" mass="35058">MSEARLRQAIELLNKVWLAYREEIYADETDQIIWKSPRRLILRSGCLEKTIKRRPGTTSPLTVLPNNLCRTPKDKTILLNFLQCNVAVRHMQCVIEWLLHDIAEKVEVAMFLLKEPPLIVTMEPDGSPSFSNFDYRHECWRVTLKSGEIFAVDLTGSQYGWTDPICPWNLCLQERCLHNEAFFVALKGHQDFLPLVAAEKQLPGFALPRVDNYYVSVQQHFAIIMEQLLHDLPTENLLGGPENQRLISEHSVIGEVRRQAQIATLATDEIWNSFSWSSVWEEQCKNARRQQSDILHHQAGKLSV</sequence>
<evidence type="ECO:0000313" key="2">
    <source>
        <dbReference type="Proteomes" id="UP001562354"/>
    </source>
</evidence>
<name>A0ABR3P2J2_9PEZI</name>
<comment type="caution">
    <text evidence="1">The sequence shown here is derived from an EMBL/GenBank/DDBJ whole genome shotgun (WGS) entry which is preliminary data.</text>
</comment>
<evidence type="ECO:0000313" key="1">
    <source>
        <dbReference type="EMBL" id="KAL1296935.1"/>
    </source>
</evidence>
<dbReference type="Proteomes" id="UP001562354">
    <property type="component" value="Unassembled WGS sequence"/>
</dbReference>
<gene>
    <name evidence="1" type="ORF">AAFC00_004541</name>
</gene>
<proteinExistence type="predicted"/>
<dbReference type="GeneID" id="95978241"/>
<dbReference type="RefSeq" id="XP_069196617.1">
    <property type="nucleotide sequence ID" value="XM_069348176.1"/>
</dbReference>
<dbReference type="EMBL" id="JBFMKM010000016">
    <property type="protein sequence ID" value="KAL1296935.1"/>
    <property type="molecule type" value="Genomic_DNA"/>
</dbReference>